<dbReference type="EMBL" id="VXIS01000009">
    <property type="protein sequence ID" value="KAA8914085.1"/>
    <property type="molecule type" value="Genomic_DNA"/>
</dbReference>
<name>A0A5J5FB52_9PEZI</name>
<reference evidence="1 2" key="1">
    <citation type="submission" date="2019-09" db="EMBL/GenBank/DDBJ databases">
        <title>Draft genome of the ectomycorrhizal ascomycete Sphaerosporella brunnea.</title>
        <authorList>
            <consortium name="DOE Joint Genome Institute"/>
            <person name="Benucci G.M."/>
            <person name="Marozzi G."/>
            <person name="Antonielli L."/>
            <person name="Sanchez S."/>
            <person name="Marco P."/>
            <person name="Wang X."/>
            <person name="Falini L.B."/>
            <person name="Barry K."/>
            <person name="Haridas S."/>
            <person name="Lipzen A."/>
            <person name="Labutti K."/>
            <person name="Grigoriev I.V."/>
            <person name="Murat C."/>
            <person name="Martin F."/>
            <person name="Albertini E."/>
            <person name="Donnini D."/>
            <person name="Bonito G."/>
        </authorList>
    </citation>
    <scope>NUCLEOTIDE SEQUENCE [LARGE SCALE GENOMIC DNA]</scope>
    <source>
        <strain evidence="1 2">Sb_GMNB300</strain>
    </source>
</reference>
<proteinExistence type="predicted"/>
<organism evidence="1 2">
    <name type="scientific">Sphaerosporella brunnea</name>
    <dbReference type="NCBI Taxonomy" id="1250544"/>
    <lineage>
        <taxon>Eukaryota</taxon>
        <taxon>Fungi</taxon>
        <taxon>Dikarya</taxon>
        <taxon>Ascomycota</taxon>
        <taxon>Pezizomycotina</taxon>
        <taxon>Pezizomycetes</taxon>
        <taxon>Pezizales</taxon>
        <taxon>Pyronemataceae</taxon>
        <taxon>Sphaerosporella</taxon>
    </lineage>
</organism>
<dbReference type="AlphaFoldDB" id="A0A5J5FB52"/>
<evidence type="ECO:0000313" key="2">
    <source>
        <dbReference type="Proteomes" id="UP000326924"/>
    </source>
</evidence>
<keyword evidence="2" id="KW-1185">Reference proteome</keyword>
<evidence type="ECO:0000313" key="1">
    <source>
        <dbReference type="EMBL" id="KAA8914085.1"/>
    </source>
</evidence>
<dbReference type="InParanoid" id="A0A5J5FB52"/>
<gene>
    <name evidence="1" type="ORF">FN846DRAFT_886211</name>
</gene>
<dbReference type="Proteomes" id="UP000326924">
    <property type="component" value="Unassembled WGS sequence"/>
</dbReference>
<comment type="caution">
    <text evidence="1">The sequence shown here is derived from an EMBL/GenBank/DDBJ whole genome shotgun (WGS) entry which is preliminary data.</text>
</comment>
<accession>A0A5J5FB52</accession>
<protein>
    <submittedName>
        <fullName evidence="1">Uncharacterized protein</fullName>
    </submittedName>
</protein>
<sequence length="179" mass="20353">MRVCRKNRWNFKSGVYNIQMHDHSERPALLRSIANKIRLYKIDPELYEAPPFFNSWCVYTFLDQLYRYGQQFRQTAWFRVLPPPPDVETRIELTVAWDRHAPVAVAPAAPPPPQQPVCPAGSDLFTPEAHLKAVQTSLYALPKVVAANVKAGLDTRLDKRKIQCVCGGDCEQEADGFAK</sequence>